<reference evidence="3" key="1">
    <citation type="submission" date="2016-10" db="EMBL/GenBank/DDBJ databases">
        <authorList>
            <person name="Varghese N."/>
            <person name="Submissions S."/>
        </authorList>
    </citation>
    <scope>NUCLEOTIDE SEQUENCE [LARGE SCALE GENOMIC DNA]</scope>
    <source>
        <strain evidence="3">2SM5</strain>
    </source>
</reference>
<sequence>MNRLFSEYLLIFFKGMAMGAADVVPGVSGGTIAFITGIYDRLLAAISACTPNKLVWLLRGRIRETWQSIDGNFLVALLAGVVTSIATLANLISYLLGEHPELVWSFFFGLILVSVVLVGREIQRWNLWTLAMLLVGAAFAYVITVAAPLQWPVNPVMIFLAGAIAICAMILPGISGSFILLLLGLYATVLGAVRSFDVTLLTVFIFGCLVGILSFSRLLSWLLQHARDVTLAFLTGLMLGSLNKVWPWKQTLTWRENSQGVMEPLQQVNLLPSNYELLTGAASYWTGGVMLMLAAIVLVLGLEWFGQRLRQD</sequence>
<evidence type="ECO:0000256" key="1">
    <source>
        <dbReference type="SAM" id="Phobius"/>
    </source>
</evidence>
<keyword evidence="3" id="KW-1185">Reference proteome</keyword>
<evidence type="ECO:0000313" key="2">
    <source>
        <dbReference type="EMBL" id="SDR94713.1"/>
    </source>
</evidence>
<protein>
    <submittedName>
        <fullName evidence="2">Putative membrane protein</fullName>
    </submittedName>
</protein>
<proteinExistence type="predicted"/>
<feature type="transmembrane region" description="Helical" evidence="1">
    <location>
        <begin position="127"/>
        <end position="151"/>
    </location>
</feature>
<dbReference type="EMBL" id="LT629748">
    <property type="protein sequence ID" value="SDR94713.1"/>
    <property type="molecule type" value="Genomic_DNA"/>
</dbReference>
<feature type="transmembrane region" description="Helical" evidence="1">
    <location>
        <begin position="73"/>
        <end position="96"/>
    </location>
</feature>
<keyword evidence="1" id="KW-1133">Transmembrane helix</keyword>
<evidence type="ECO:0000313" key="3">
    <source>
        <dbReference type="Proteomes" id="UP000243426"/>
    </source>
</evidence>
<gene>
    <name evidence="2" type="ORF">SAMN05216198_0825</name>
</gene>
<dbReference type="PANTHER" id="PTHR37308">
    <property type="entry name" value="INTEGRAL MEMBRANE PROTEIN"/>
    <property type="match status" value="1"/>
</dbReference>
<dbReference type="AlphaFoldDB" id="A0A1H1N6Q1"/>
<dbReference type="Pfam" id="PF04018">
    <property type="entry name" value="VCA0040-like"/>
    <property type="match status" value="1"/>
</dbReference>
<organism evidence="2 3">
    <name type="scientific">Halopseudomonas litoralis</name>
    <dbReference type="NCBI Taxonomy" id="797277"/>
    <lineage>
        <taxon>Bacteria</taxon>
        <taxon>Pseudomonadati</taxon>
        <taxon>Pseudomonadota</taxon>
        <taxon>Gammaproteobacteria</taxon>
        <taxon>Pseudomonadales</taxon>
        <taxon>Pseudomonadaceae</taxon>
        <taxon>Halopseudomonas</taxon>
    </lineage>
</organism>
<keyword evidence="1" id="KW-0812">Transmembrane</keyword>
<name>A0A1H1N6Q1_9GAMM</name>
<feature type="transmembrane region" description="Helical" evidence="1">
    <location>
        <begin position="157"/>
        <end position="186"/>
    </location>
</feature>
<keyword evidence="1" id="KW-0472">Membrane</keyword>
<accession>A0A1H1N6Q1</accession>
<dbReference type="PANTHER" id="PTHR37308:SF1">
    <property type="entry name" value="POLYPRENYL-PHOSPHATE TRANSPORTER"/>
    <property type="match status" value="1"/>
</dbReference>
<dbReference type="Proteomes" id="UP000243426">
    <property type="component" value="Chromosome I"/>
</dbReference>
<feature type="transmembrane region" description="Helical" evidence="1">
    <location>
        <begin position="282"/>
        <end position="305"/>
    </location>
</feature>
<dbReference type="InterPro" id="IPR007163">
    <property type="entry name" value="VCA0040-like"/>
</dbReference>
<dbReference type="STRING" id="797277.SAMN05216198_0825"/>
<feature type="transmembrane region" description="Helical" evidence="1">
    <location>
        <begin position="102"/>
        <end position="120"/>
    </location>
</feature>
<feature type="transmembrane region" description="Helical" evidence="1">
    <location>
        <begin position="198"/>
        <end position="219"/>
    </location>
</feature>